<proteinExistence type="predicted"/>
<reference evidence="2 3" key="1">
    <citation type="submission" date="2018-03" db="EMBL/GenBank/DDBJ databases">
        <title>Draft genome sequence of the first documented clinical Siccibacter turicensis isolate in Austria.</title>
        <authorList>
            <person name="Lepuschitz S."/>
            <person name="Pekard-Amenitsch S."/>
            <person name="Haunold R."/>
            <person name="Schill S."/>
            <person name="Mach R."/>
            <person name="Allerberger F."/>
            <person name="Ruppitsch W."/>
            <person name="Forsythe S.J."/>
        </authorList>
    </citation>
    <scope>NUCLEOTIDE SEQUENCE [LARGE SCALE GENOMIC DNA]</scope>
    <source>
        <strain evidence="2 3">6100069499-17</strain>
    </source>
</reference>
<dbReference type="Gene3D" id="2.60.120.10">
    <property type="entry name" value="Jelly Rolls"/>
    <property type="match status" value="1"/>
</dbReference>
<name>A0A2P8VL69_9ENTR</name>
<dbReference type="Pfam" id="PF15977">
    <property type="entry name" value="HTH_46"/>
    <property type="match status" value="1"/>
</dbReference>
<dbReference type="OrthoDB" id="6625231at2"/>
<dbReference type="RefSeq" id="WP_106876960.1">
    <property type="nucleotide sequence ID" value="NZ_PYEP01000003.1"/>
</dbReference>
<organism evidence="2 3">
    <name type="scientific">Siccibacter turicensis</name>
    <dbReference type="NCBI Taxonomy" id="357233"/>
    <lineage>
        <taxon>Bacteria</taxon>
        <taxon>Pseudomonadati</taxon>
        <taxon>Pseudomonadota</taxon>
        <taxon>Gammaproteobacteria</taxon>
        <taxon>Enterobacterales</taxon>
        <taxon>Enterobacteriaceae</taxon>
        <taxon>Siccibacter</taxon>
    </lineage>
</organism>
<feature type="domain" description="IprA winged helix-turn-helix" evidence="1">
    <location>
        <begin position="150"/>
        <end position="217"/>
    </location>
</feature>
<protein>
    <submittedName>
        <fullName evidence="2">Cyclic nucleotide-binding protein</fullName>
    </submittedName>
</protein>
<comment type="caution">
    <text evidence="2">The sequence shown here is derived from an EMBL/GenBank/DDBJ whole genome shotgun (WGS) entry which is preliminary data.</text>
</comment>
<dbReference type="AlphaFoldDB" id="A0A2P8VL69"/>
<gene>
    <name evidence="2" type="ORF">C7G83_09025</name>
</gene>
<evidence type="ECO:0000313" key="2">
    <source>
        <dbReference type="EMBL" id="PSN08303.1"/>
    </source>
</evidence>
<dbReference type="SUPFAM" id="SSF51206">
    <property type="entry name" value="cAMP-binding domain-like"/>
    <property type="match status" value="1"/>
</dbReference>
<accession>A0A2P8VL69</accession>
<dbReference type="Proteomes" id="UP000240212">
    <property type="component" value="Unassembled WGS sequence"/>
</dbReference>
<dbReference type="EMBL" id="PYEP01000003">
    <property type="protein sequence ID" value="PSN08303.1"/>
    <property type="molecule type" value="Genomic_DNA"/>
</dbReference>
<dbReference type="InterPro" id="IPR018490">
    <property type="entry name" value="cNMP-bd_dom_sf"/>
</dbReference>
<evidence type="ECO:0000259" key="1">
    <source>
        <dbReference type="Pfam" id="PF15977"/>
    </source>
</evidence>
<dbReference type="InterPro" id="IPR014710">
    <property type="entry name" value="RmlC-like_jellyroll"/>
</dbReference>
<dbReference type="InterPro" id="IPR041687">
    <property type="entry name" value="HTH_46"/>
</dbReference>
<sequence>MKPVTTDKPLPITNAIAIDKPYDTINKICAILTPYAQYVEFDNNNNAPLYFNEQDYCYLLLEGNVALIRQQDDLIVGWETAPFIFGLSNAHPFSPLTLSASENARLLCLPRQKAFELFSQLQLWESLTTVLVYITDRIFQHCKRVSQVTAYQTVRFLLLEFMQESPQVRERIPALYYIQRRCHLSRSGIMGILARLQKGKYITIHRGRLQALIRLPKRI</sequence>
<evidence type="ECO:0000313" key="3">
    <source>
        <dbReference type="Proteomes" id="UP000240212"/>
    </source>
</evidence>
<keyword evidence="3" id="KW-1185">Reference proteome</keyword>